<sequence length="187" mass="20789">MRRPPPPRPTPPHLPLFTPSTLLRVIREITQVVGSTGMAAGQLLDLEEEAAREDNAIHQAKEGEKESNSAPIAKWEPTIEGYLRFLVDSKSLSDSQAGFFMLIKVYFPTIYDIKHLMMFCNSLHGGLNKLAELLDVERVGICHQAGSDSLLTSCTIRKLKESFFNGNTEKYASVLYSLGVENGQNTH</sequence>
<evidence type="ECO:0000313" key="2">
    <source>
        <dbReference type="Proteomes" id="UP000243459"/>
    </source>
</evidence>
<dbReference type="AlphaFoldDB" id="A0A5P1E5Z7"/>
<dbReference type="GO" id="GO:0004535">
    <property type="term" value="F:poly(A)-specific ribonuclease activity"/>
    <property type="evidence" value="ECO:0007669"/>
    <property type="project" value="InterPro"/>
</dbReference>
<dbReference type="InterPro" id="IPR039637">
    <property type="entry name" value="CNOT7/CNOT8/Pop2"/>
</dbReference>
<organism evidence="1 2">
    <name type="scientific">Asparagus officinalis</name>
    <name type="common">Garden asparagus</name>
    <dbReference type="NCBI Taxonomy" id="4686"/>
    <lineage>
        <taxon>Eukaryota</taxon>
        <taxon>Viridiplantae</taxon>
        <taxon>Streptophyta</taxon>
        <taxon>Embryophyta</taxon>
        <taxon>Tracheophyta</taxon>
        <taxon>Spermatophyta</taxon>
        <taxon>Magnoliopsida</taxon>
        <taxon>Liliopsida</taxon>
        <taxon>Asparagales</taxon>
        <taxon>Asparagaceae</taxon>
        <taxon>Asparagoideae</taxon>
        <taxon>Asparagus</taxon>
    </lineage>
</organism>
<proteinExistence type="predicted"/>
<dbReference type="Proteomes" id="UP000243459">
    <property type="component" value="Chromosome 9"/>
</dbReference>
<gene>
    <name evidence="1" type="ORF">A4U43_C09F7740</name>
</gene>
<dbReference type="SUPFAM" id="SSF53098">
    <property type="entry name" value="Ribonuclease H-like"/>
    <property type="match status" value="1"/>
</dbReference>
<dbReference type="Gene3D" id="3.30.420.10">
    <property type="entry name" value="Ribonuclease H-like superfamily/Ribonuclease H"/>
    <property type="match status" value="1"/>
</dbReference>
<name>A0A5P1E5Z7_ASPOF</name>
<dbReference type="GO" id="GO:0030014">
    <property type="term" value="C:CCR4-NOT complex"/>
    <property type="evidence" value="ECO:0007669"/>
    <property type="project" value="InterPro"/>
</dbReference>
<dbReference type="EMBL" id="CM007389">
    <property type="protein sequence ID" value="ONK58064.1"/>
    <property type="molecule type" value="Genomic_DNA"/>
</dbReference>
<reference evidence="2" key="1">
    <citation type="journal article" date="2017" name="Nat. Commun.">
        <title>The asparagus genome sheds light on the origin and evolution of a young Y chromosome.</title>
        <authorList>
            <person name="Harkess A."/>
            <person name="Zhou J."/>
            <person name="Xu C."/>
            <person name="Bowers J.E."/>
            <person name="Van der Hulst R."/>
            <person name="Ayyampalayam S."/>
            <person name="Mercati F."/>
            <person name="Riccardi P."/>
            <person name="McKain M.R."/>
            <person name="Kakrana A."/>
            <person name="Tang H."/>
            <person name="Ray J."/>
            <person name="Groenendijk J."/>
            <person name="Arikit S."/>
            <person name="Mathioni S.M."/>
            <person name="Nakano M."/>
            <person name="Shan H."/>
            <person name="Telgmann-Rauber A."/>
            <person name="Kanno A."/>
            <person name="Yue Z."/>
            <person name="Chen H."/>
            <person name="Li W."/>
            <person name="Chen Y."/>
            <person name="Xu X."/>
            <person name="Zhang Y."/>
            <person name="Luo S."/>
            <person name="Chen H."/>
            <person name="Gao J."/>
            <person name="Mao Z."/>
            <person name="Pires J.C."/>
            <person name="Luo M."/>
            <person name="Kudrna D."/>
            <person name="Wing R.A."/>
            <person name="Meyers B.C."/>
            <person name="Yi K."/>
            <person name="Kong H."/>
            <person name="Lavrijsen P."/>
            <person name="Sunseri F."/>
            <person name="Falavigna A."/>
            <person name="Ye Y."/>
            <person name="Leebens-Mack J.H."/>
            <person name="Chen G."/>
        </authorList>
    </citation>
    <scope>NUCLEOTIDE SEQUENCE [LARGE SCALE GENOMIC DNA]</scope>
    <source>
        <strain evidence="2">cv. DH0086</strain>
    </source>
</reference>
<protein>
    <submittedName>
        <fullName evidence="1">Uncharacterized protein</fullName>
    </submittedName>
</protein>
<dbReference type="Gramene" id="ONK58064">
    <property type="protein sequence ID" value="ONK58064"/>
    <property type="gene ID" value="A4U43_C09F7740"/>
</dbReference>
<dbReference type="InterPro" id="IPR012337">
    <property type="entry name" value="RNaseH-like_sf"/>
</dbReference>
<dbReference type="GO" id="GO:0003676">
    <property type="term" value="F:nucleic acid binding"/>
    <property type="evidence" value="ECO:0007669"/>
    <property type="project" value="InterPro"/>
</dbReference>
<evidence type="ECO:0000313" key="1">
    <source>
        <dbReference type="EMBL" id="ONK58064.1"/>
    </source>
</evidence>
<dbReference type="InterPro" id="IPR036397">
    <property type="entry name" value="RNaseH_sf"/>
</dbReference>
<keyword evidence="2" id="KW-1185">Reference proteome</keyword>
<accession>A0A5P1E5Z7</accession>
<dbReference type="PANTHER" id="PTHR10797">
    <property type="entry name" value="CCR4-NOT TRANSCRIPTION COMPLEX SUBUNIT"/>
    <property type="match status" value="1"/>
</dbReference>